<gene>
    <name evidence="2" type="ORF">OnM2_06583</name>
</gene>
<accession>A0A420H774</accession>
<dbReference type="EMBL" id="MCFK01010706">
    <property type="protein sequence ID" value="RKF53267.1"/>
    <property type="molecule type" value="Genomic_DNA"/>
</dbReference>
<keyword evidence="3" id="KW-1185">Reference proteome</keyword>
<keyword evidence="1" id="KW-0732">Signal</keyword>
<organism evidence="2 3">
    <name type="scientific">Erysiphe neolycopersici</name>
    <dbReference type="NCBI Taxonomy" id="212602"/>
    <lineage>
        <taxon>Eukaryota</taxon>
        <taxon>Fungi</taxon>
        <taxon>Dikarya</taxon>
        <taxon>Ascomycota</taxon>
        <taxon>Pezizomycotina</taxon>
        <taxon>Leotiomycetes</taxon>
        <taxon>Erysiphales</taxon>
        <taxon>Erysiphaceae</taxon>
        <taxon>Erysiphe</taxon>
    </lineage>
</organism>
<dbReference type="AlphaFoldDB" id="A0A420H774"/>
<sequence>MRVFDISSLSIGILFLSLLWAGKTVAIIEDAYGKSNYGIKCGYLQYTQHDIYAAAKTLCDAKIKNATLTYELNDIGDQQLLIKILHLNFEENYAEPFSIIPIFADGLLYPIENKTLSSEMQSKLEKEHGVLVVDKNCKVMSVLYERPALLKNVFRFENCEVF</sequence>
<dbReference type="OrthoDB" id="10429928at2759"/>
<comment type="caution">
    <text evidence="2">The sequence shown here is derived from an EMBL/GenBank/DDBJ whole genome shotgun (WGS) entry which is preliminary data.</text>
</comment>
<reference evidence="2 3" key="1">
    <citation type="journal article" date="2018" name="BMC Genomics">
        <title>Comparative genome analyses reveal sequence features reflecting distinct modes of host-adaptation between dicot and monocot powdery mildew.</title>
        <authorList>
            <person name="Wu Y."/>
            <person name="Ma X."/>
            <person name="Pan Z."/>
            <person name="Kale S.D."/>
            <person name="Song Y."/>
            <person name="King H."/>
            <person name="Zhang Q."/>
            <person name="Presley C."/>
            <person name="Deng X."/>
            <person name="Wei C.I."/>
            <person name="Xiao S."/>
        </authorList>
    </citation>
    <scope>NUCLEOTIDE SEQUENCE [LARGE SCALE GENOMIC DNA]</scope>
    <source>
        <strain evidence="2">UMSG2</strain>
    </source>
</reference>
<evidence type="ECO:0000313" key="2">
    <source>
        <dbReference type="EMBL" id="RKF53267.1"/>
    </source>
</evidence>
<evidence type="ECO:0000313" key="3">
    <source>
        <dbReference type="Proteomes" id="UP000286134"/>
    </source>
</evidence>
<feature type="signal peptide" evidence="1">
    <location>
        <begin position="1"/>
        <end position="26"/>
    </location>
</feature>
<evidence type="ECO:0000256" key="1">
    <source>
        <dbReference type="SAM" id="SignalP"/>
    </source>
</evidence>
<name>A0A420H774_9PEZI</name>
<protein>
    <submittedName>
        <fullName evidence="2">Uncharacterized protein</fullName>
    </submittedName>
</protein>
<feature type="chain" id="PRO_5019579489" evidence="1">
    <location>
        <begin position="27"/>
        <end position="162"/>
    </location>
</feature>
<dbReference type="Proteomes" id="UP000286134">
    <property type="component" value="Unassembled WGS sequence"/>
</dbReference>
<proteinExistence type="predicted"/>